<reference evidence="2 3" key="1">
    <citation type="submission" date="2020-08" db="EMBL/GenBank/DDBJ databases">
        <title>The Agave Microbiome: Exploring the role of microbial communities in plant adaptations to desert environments.</title>
        <authorList>
            <person name="Partida-Martinez L.P."/>
        </authorList>
    </citation>
    <scope>NUCLEOTIDE SEQUENCE [LARGE SCALE GENOMIC DNA]</scope>
    <source>
        <strain evidence="2 3">AT3.2</strain>
    </source>
</reference>
<dbReference type="EMBL" id="JACHBX010000003">
    <property type="protein sequence ID" value="MBB6134720.1"/>
    <property type="molecule type" value="Genomic_DNA"/>
</dbReference>
<accession>A0A7W9X1J5</accession>
<comment type="similarity">
    <text evidence="1">Belongs to the UPF0751 family.</text>
</comment>
<organism evidence="2 3">
    <name type="scientific">Massilia aurea</name>
    <dbReference type="NCBI Taxonomy" id="373040"/>
    <lineage>
        <taxon>Bacteria</taxon>
        <taxon>Pseudomonadati</taxon>
        <taxon>Pseudomonadota</taxon>
        <taxon>Betaproteobacteria</taxon>
        <taxon>Burkholderiales</taxon>
        <taxon>Oxalobacteraceae</taxon>
        <taxon>Telluria group</taxon>
        <taxon>Massilia</taxon>
    </lineage>
</organism>
<dbReference type="Pfam" id="PF10087">
    <property type="entry name" value="DUF2325"/>
    <property type="match status" value="1"/>
</dbReference>
<dbReference type="InterPro" id="IPR016772">
    <property type="entry name" value="UCP020408"/>
</dbReference>
<protein>
    <recommendedName>
        <fullName evidence="4">DUF2325 domain-containing protein</fullName>
    </recommendedName>
</protein>
<evidence type="ECO:0000313" key="3">
    <source>
        <dbReference type="Proteomes" id="UP000540787"/>
    </source>
</evidence>
<dbReference type="AlphaFoldDB" id="A0A7W9X1J5"/>
<name>A0A7W9X1J5_9BURK</name>
<evidence type="ECO:0000313" key="2">
    <source>
        <dbReference type="EMBL" id="MBB6134720.1"/>
    </source>
</evidence>
<sequence>MAAYREADGLAGEHVTLLRAHADAQVRCSALLQAQAARIAAMEAQLIRARGATIRAATALAWEREDRAALDAALPGLGRRVALGRQVGALQARVHELMRTLQRRELAGQTGSAGHSAHTPAGLAADLEASLQAADLVICQTGCMSHGDYWRVQDHCKRTGKLCMLVDQPDGLQIVRIHRPHEVFSP</sequence>
<proteinExistence type="inferred from homology"/>
<comment type="caution">
    <text evidence="2">The sequence shown here is derived from an EMBL/GenBank/DDBJ whole genome shotgun (WGS) entry which is preliminary data.</text>
</comment>
<evidence type="ECO:0008006" key="4">
    <source>
        <dbReference type="Google" id="ProtNLM"/>
    </source>
</evidence>
<gene>
    <name evidence="2" type="ORF">HD842_002878</name>
</gene>
<dbReference type="RefSeq" id="WP_183555399.1">
    <property type="nucleotide sequence ID" value="NZ_JACHBX010000003.1"/>
</dbReference>
<evidence type="ECO:0000256" key="1">
    <source>
        <dbReference type="ARBA" id="ARBA00007189"/>
    </source>
</evidence>
<dbReference type="Proteomes" id="UP000540787">
    <property type="component" value="Unassembled WGS sequence"/>
</dbReference>
<keyword evidence="3" id="KW-1185">Reference proteome</keyword>